<dbReference type="InterPro" id="IPR016185">
    <property type="entry name" value="PreATP-grasp_dom_sf"/>
</dbReference>
<dbReference type="InterPro" id="IPR011764">
    <property type="entry name" value="Biotin_carboxylation_dom"/>
</dbReference>
<comment type="catalytic activity">
    <reaction evidence="6">
        <text>N(6)-biotinyl-L-lysyl-[protein] + hydrogencarbonate + ATP = N(6)-carboxybiotinyl-L-lysyl-[protein] + ADP + phosphate + H(+)</text>
        <dbReference type="Rhea" id="RHEA:13501"/>
        <dbReference type="Rhea" id="RHEA-COMP:10505"/>
        <dbReference type="Rhea" id="RHEA-COMP:10506"/>
        <dbReference type="ChEBI" id="CHEBI:15378"/>
        <dbReference type="ChEBI" id="CHEBI:17544"/>
        <dbReference type="ChEBI" id="CHEBI:30616"/>
        <dbReference type="ChEBI" id="CHEBI:43474"/>
        <dbReference type="ChEBI" id="CHEBI:83144"/>
        <dbReference type="ChEBI" id="CHEBI:83145"/>
        <dbReference type="ChEBI" id="CHEBI:456216"/>
        <dbReference type="EC" id="6.3.4.14"/>
    </reaction>
    <physiologicalReaction direction="left-to-right" evidence="6">
        <dbReference type="Rhea" id="RHEA:13502"/>
    </physiologicalReaction>
</comment>
<dbReference type="FunFam" id="3.40.50.20:FF:000010">
    <property type="entry name" value="Propionyl-CoA carboxylase subunit alpha"/>
    <property type="match status" value="1"/>
</dbReference>
<dbReference type="InterPro" id="IPR001882">
    <property type="entry name" value="Biotin_BS"/>
</dbReference>
<dbReference type="InterPro" id="IPR000089">
    <property type="entry name" value="Biotin_lipoyl"/>
</dbReference>
<sequence>MTTINRILVANRGEIARRVFTTARRLGIGTVAVFSDADAGLPFVAEADLAVRLPGNTPAETYLRADLIIEAAKKAGADAIHPGYGFLSENAGFARAVLEAGLTWIGPTPESIDAMGSKVAAKKLMGDAGVPVFAELDPAAVTEADLPILVKASAGGGGRGMRIVRDLAELADQVKLASDEAASAFGDPTVFCEPYLENGRHVEVQVVGDTHGNVLVLGERDCSLQRRHQKVVEEAPAPFLPEGVQERLHDGARLAALAIGYVGAGTVEFMVSGDRVSFLEMNTRLQVEHPVTEAVFGIDLVEAQIRVAEGGEVPSAPSHPRGHAVEVRLYAEDPAADYHPQSGRLDTFEIPADGGFEQLALHGTRLHSGFVSGSEVSTHYDAMLAKVIAWGPDRTSAFRTLAGLLERSRIHGLVTNRDLLVRLLRDEKVLAGEVSTDFLGSYDLAGDAPDLRGPAVAAAVALAERDRAARVVQQAIPVAWRNVVSQPQRTVLATAGGEEVSVDWFGGRDGYQVDGLEVLEASTEQVVLVVDGVQASYRIGGSGDVVHVDSGRGSASFRAVPRFVDPAEQVSAGSLLAPMPGTVIAVQAENGSAVESGQTLLVLEAMKMQHSINAPGDGIVEIAVTVGQQVAAGDVLAVVSTDEESTE</sequence>
<dbReference type="Gene3D" id="2.40.50.100">
    <property type="match status" value="1"/>
</dbReference>
<evidence type="ECO:0000256" key="1">
    <source>
        <dbReference type="ARBA" id="ARBA00001953"/>
    </source>
</evidence>
<evidence type="ECO:0000256" key="4">
    <source>
        <dbReference type="ARBA" id="ARBA00022840"/>
    </source>
</evidence>
<keyword evidence="2" id="KW-0436">Ligase</keyword>
<organism evidence="11 12">
    <name type="scientific">Nocardioides marmorisolisilvae</name>
    <dbReference type="NCBI Taxonomy" id="1542737"/>
    <lineage>
        <taxon>Bacteria</taxon>
        <taxon>Bacillati</taxon>
        <taxon>Actinomycetota</taxon>
        <taxon>Actinomycetes</taxon>
        <taxon>Propionibacteriales</taxon>
        <taxon>Nocardioidaceae</taxon>
        <taxon>Nocardioides</taxon>
    </lineage>
</organism>
<evidence type="ECO:0000256" key="6">
    <source>
        <dbReference type="ARBA" id="ARBA00048501"/>
    </source>
</evidence>
<dbReference type="Pfam" id="PF00289">
    <property type="entry name" value="Biotin_carb_N"/>
    <property type="match status" value="1"/>
</dbReference>
<proteinExistence type="predicted"/>
<dbReference type="PROSITE" id="PS50975">
    <property type="entry name" value="ATP_GRASP"/>
    <property type="match status" value="1"/>
</dbReference>
<dbReference type="PROSITE" id="PS50979">
    <property type="entry name" value="BC"/>
    <property type="match status" value="1"/>
</dbReference>
<keyword evidence="4 7" id="KW-0067">ATP-binding</keyword>
<comment type="cofactor">
    <cofactor evidence="1">
        <name>biotin</name>
        <dbReference type="ChEBI" id="CHEBI:57586"/>
    </cofactor>
</comment>
<feature type="domain" description="ATP-grasp" evidence="9">
    <location>
        <begin position="109"/>
        <end position="309"/>
    </location>
</feature>
<keyword evidence="5" id="KW-0092">Biotin</keyword>
<dbReference type="GO" id="GO:0005524">
    <property type="term" value="F:ATP binding"/>
    <property type="evidence" value="ECO:0007669"/>
    <property type="project" value="UniProtKB-UniRule"/>
</dbReference>
<keyword evidence="3 7" id="KW-0547">Nucleotide-binding</keyword>
<dbReference type="InterPro" id="IPR011053">
    <property type="entry name" value="Single_hybrid_motif"/>
</dbReference>
<dbReference type="RefSeq" id="WP_123232558.1">
    <property type="nucleotide sequence ID" value="NZ_RJSG01000001.1"/>
</dbReference>
<comment type="caution">
    <text evidence="11">The sequence shown here is derived from an EMBL/GenBank/DDBJ whole genome shotgun (WGS) entry which is preliminary data.</text>
</comment>
<accession>A0A3N0E0J5</accession>
<dbReference type="InterPro" id="IPR011761">
    <property type="entry name" value="ATP-grasp"/>
</dbReference>
<dbReference type="PANTHER" id="PTHR18866">
    <property type="entry name" value="CARBOXYLASE:PYRUVATE/ACETYL-COA/PROPIONYL-COA CARBOXYLASE"/>
    <property type="match status" value="1"/>
</dbReference>
<gene>
    <name evidence="11" type="ORF">EFL95_03110</name>
</gene>
<dbReference type="Pfam" id="PF02786">
    <property type="entry name" value="CPSase_L_D2"/>
    <property type="match status" value="1"/>
</dbReference>
<reference evidence="11 12" key="1">
    <citation type="submission" date="2018-11" db="EMBL/GenBank/DDBJ databases">
        <authorList>
            <person name="Li F."/>
        </authorList>
    </citation>
    <scope>NUCLEOTIDE SEQUENCE [LARGE SCALE GENOMIC DNA]</scope>
    <source>
        <strain evidence="11 12">KIS18-7</strain>
    </source>
</reference>
<dbReference type="AlphaFoldDB" id="A0A3N0E0J5"/>
<dbReference type="GO" id="GO:0004075">
    <property type="term" value="F:biotin carboxylase activity"/>
    <property type="evidence" value="ECO:0007669"/>
    <property type="project" value="UniProtKB-EC"/>
</dbReference>
<dbReference type="InterPro" id="IPR011054">
    <property type="entry name" value="Rudment_hybrid_motif"/>
</dbReference>
<evidence type="ECO:0000313" key="11">
    <source>
        <dbReference type="EMBL" id="RNL81355.1"/>
    </source>
</evidence>
<name>A0A3N0E0J5_9ACTN</name>
<dbReference type="FunFam" id="2.40.50.100:FF:000003">
    <property type="entry name" value="Acetyl-CoA carboxylase biotin carboxyl carrier protein"/>
    <property type="match status" value="1"/>
</dbReference>
<evidence type="ECO:0000259" key="10">
    <source>
        <dbReference type="PROSITE" id="PS50979"/>
    </source>
</evidence>
<dbReference type="PROSITE" id="PS50968">
    <property type="entry name" value="BIOTINYL_LIPOYL"/>
    <property type="match status" value="1"/>
</dbReference>
<dbReference type="Pfam" id="PF00364">
    <property type="entry name" value="Biotin_lipoyl"/>
    <property type="match status" value="1"/>
</dbReference>
<dbReference type="OrthoDB" id="3754062at2"/>
<dbReference type="PROSITE" id="PS00867">
    <property type="entry name" value="CPSASE_2"/>
    <property type="match status" value="1"/>
</dbReference>
<evidence type="ECO:0000256" key="7">
    <source>
        <dbReference type="PROSITE-ProRule" id="PRU00409"/>
    </source>
</evidence>
<dbReference type="InterPro" id="IPR050856">
    <property type="entry name" value="Biotin_carboxylase_complex"/>
</dbReference>
<dbReference type="SUPFAM" id="SSF56059">
    <property type="entry name" value="Glutathione synthetase ATP-binding domain-like"/>
    <property type="match status" value="1"/>
</dbReference>
<dbReference type="SUPFAM" id="SSF51246">
    <property type="entry name" value="Rudiment single hybrid motif"/>
    <property type="match status" value="1"/>
</dbReference>
<evidence type="ECO:0000256" key="5">
    <source>
        <dbReference type="ARBA" id="ARBA00023267"/>
    </source>
</evidence>
<protein>
    <submittedName>
        <fullName evidence="11">ATP-grasp domain-containing protein</fullName>
    </submittedName>
</protein>
<dbReference type="Pfam" id="PF21139">
    <property type="entry name" value="BT_MCC_alpha"/>
    <property type="match status" value="1"/>
</dbReference>
<evidence type="ECO:0000256" key="2">
    <source>
        <dbReference type="ARBA" id="ARBA00022598"/>
    </source>
</evidence>
<dbReference type="Gene3D" id="3.30.470.20">
    <property type="entry name" value="ATP-grasp fold, B domain"/>
    <property type="match status" value="1"/>
</dbReference>
<evidence type="ECO:0000259" key="8">
    <source>
        <dbReference type="PROSITE" id="PS50968"/>
    </source>
</evidence>
<dbReference type="Proteomes" id="UP000277094">
    <property type="component" value="Unassembled WGS sequence"/>
</dbReference>
<dbReference type="SUPFAM" id="SSF51230">
    <property type="entry name" value="Single hybrid motif"/>
    <property type="match status" value="1"/>
</dbReference>
<dbReference type="InterPro" id="IPR005482">
    <property type="entry name" value="Biotin_COase_C"/>
</dbReference>
<evidence type="ECO:0000256" key="3">
    <source>
        <dbReference type="ARBA" id="ARBA00022741"/>
    </source>
</evidence>
<dbReference type="CDD" id="cd06850">
    <property type="entry name" value="biotinyl_domain"/>
    <property type="match status" value="1"/>
</dbReference>
<feature type="domain" description="Lipoyl-binding" evidence="8">
    <location>
        <begin position="566"/>
        <end position="640"/>
    </location>
</feature>
<evidence type="ECO:0000313" key="12">
    <source>
        <dbReference type="Proteomes" id="UP000277094"/>
    </source>
</evidence>
<dbReference type="SUPFAM" id="SSF52440">
    <property type="entry name" value="PreATP-grasp domain"/>
    <property type="match status" value="1"/>
</dbReference>
<dbReference type="Pfam" id="PF02785">
    <property type="entry name" value="Biotin_carb_C"/>
    <property type="match status" value="1"/>
</dbReference>
<feature type="domain" description="Biotin carboxylation" evidence="10">
    <location>
        <begin position="3"/>
        <end position="444"/>
    </location>
</feature>
<keyword evidence="12" id="KW-1185">Reference proteome</keyword>
<dbReference type="EMBL" id="RJSG01000001">
    <property type="protein sequence ID" value="RNL81355.1"/>
    <property type="molecule type" value="Genomic_DNA"/>
</dbReference>
<dbReference type="PANTHER" id="PTHR18866:SF126">
    <property type="entry name" value="BIOTIN CARBOXYLASE"/>
    <property type="match status" value="1"/>
</dbReference>
<dbReference type="InterPro" id="IPR048429">
    <property type="entry name" value="MCC_alpha_BT"/>
</dbReference>
<dbReference type="InterPro" id="IPR005479">
    <property type="entry name" value="CPAse_ATP-bd"/>
</dbReference>
<dbReference type="GO" id="GO:0046872">
    <property type="term" value="F:metal ion binding"/>
    <property type="evidence" value="ECO:0007669"/>
    <property type="project" value="InterPro"/>
</dbReference>
<evidence type="ECO:0000259" key="9">
    <source>
        <dbReference type="PROSITE" id="PS50975"/>
    </source>
</evidence>
<dbReference type="InterPro" id="IPR005481">
    <property type="entry name" value="BC-like_N"/>
</dbReference>
<dbReference type="SMART" id="SM00878">
    <property type="entry name" value="Biotin_carb_C"/>
    <property type="match status" value="1"/>
</dbReference>
<dbReference type="PROSITE" id="PS00188">
    <property type="entry name" value="BIOTIN"/>
    <property type="match status" value="1"/>
</dbReference>